<dbReference type="GO" id="GO:0005886">
    <property type="term" value="C:plasma membrane"/>
    <property type="evidence" value="ECO:0007669"/>
    <property type="project" value="UniProtKB-SubCell"/>
</dbReference>
<keyword evidence="5" id="KW-1133">Transmembrane helix</keyword>
<evidence type="ECO:0000256" key="2">
    <source>
        <dbReference type="ARBA" id="ARBA00008806"/>
    </source>
</evidence>
<evidence type="ECO:0000313" key="7">
    <source>
        <dbReference type="EMBL" id="QIV79918.1"/>
    </source>
</evidence>
<dbReference type="AlphaFoldDB" id="A0A6H0RXS7"/>
<keyword evidence="7" id="KW-0614">Plasmid</keyword>
<keyword evidence="3" id="KW-1003">Cell membrane</keyword>
<accession>A0A6H0RXS7</accession>
<dbReference type="PANTHER" id="PTHR37937:SF1">
    <property type="entry name" value="CONJUGATIVE TRANSFER: DNA TRANSPORT"/>
    <property type="match status" value="1"/>
</dbReference>
<dbReference type="InterPro" id="IPR027417">
    <property type="entry name" value="P-loop_NTPase"/>
</dbReference>
<protein>
    <submittedName>
        <fullName evidence="7">Type IV secretory system conjugative DNA transfer family protein</fullName>
    </submittedName>
</protein>
<evidence type="ECO:0000256" key="4">
    <source>
        <dbReference type="ARBA" id="ARBA00022692"/>
    </source>
</evidence>
<name>A0A6H0RXS7_9MYCO</name>
<sequence length="483" mass="52806">MEGPAMSFVPPETPYCGFMRRVVKGRERLFVPRTAPHCLITAPTESGKSRRLLAPASALWGGPVVQVSSKDDVMQLTMERRFGPMALIDFRPIADPVYPLGVEPMAYDPTTTIETPYEALTVAETIMQMATVGMGSGADQVSDGGVWESQAAGPLAAFLYAASPRGNGMGMEWVLKAVDNLEVTEEAARQPSWVQAAALCSAYEVLAIGMTRILGMEPRQRDSVAITMRKAITPWLRTSLMMAGGADVIRVFDASFLDDPSATLFVLAPADGTVAGAAVTLIDSLIRRWRAKTSRCEQMHRLLLAIDELPNTAPLPGLRRIVGEGRGLGINLLAVVQASEQNDTVYGQTYAQELRAIFPANIIMYGAHEESLLAPAEDWSGLTFRRTESYGQADGHKSLSSDFGPVLRWQELLPPDREHARLLLRGGLGHCVEIPDWTRFKAYYDQASRAMVARAGYPQLTQASPPTLPDSTRTSWRRRLLGT</sequence>
<comment type="similarity">
    <text evidence="2">Belongs to the VirD4/TraG family.</text>
</comment>
<keyword evidence="6" id="KW-0472">Membrane</keyword>
<dbReference type="PANTHER" id="PTHR37937">
    <property type="entry name" value="CONJUGATIVE TRANSFER: DNA TRANSPORT"/>
    <property type="match status" value="1"/>
</dbReference>
<organism evidence="7 8">
    <name type="scientific">Mycolicibacterium frederiksbergense</name>
    <dbReference type="NCBI Taxonomy" id="117567"/>
    <lineage>
        <taxon>Bacteria</taxon>
        <taxon>Bacillati</taxon>
        <taxon>Actinomycetota</taxon>
        <taxon>Actinomycetes</taxon>
        <taxon>Mycobacteriales</taxon>
        <taxon>Mycobacteriaceae</taxon>
        <taxon>Mycolicibacterium</taxon>
    </lineage>
</organism>
<dbReference type="CDD" id="cd01127">
    <property type="entry name" value="TrwB_TraG_TraD_VirD4"/>
    <property type="match status" value="1"/>
</dbReference>
<dbReference type="InterPro" id="IPR003688">
    <property type="entry name" value="TraG/VirD4"/>
</dbReference>
<dbReference type="Pfam" id="PF02534">
    <property type="entry name" value="T4SS-DNA_transf"/>
    <property type="match status" value="1"/>
</dbReference>
<reference evidence="7 8" key="1">
    <citation type="submission" date="2019-04" db="EMBL/GenBank/DDBJ databases">
        <title>Draft, Whole-Genome Sequence of the Anthracene-degrading Mycobacterium frederiksbergense LB501T, Isolated from a Polycyclic Aromatic Hydrocarbon (PAH)-Contaminated Soil.</title>
        <authorList>
            <person name="Augelletti F."/>
        </authorList>
    </citation>
    <scope>NUCLEOTIDE SEQUENCE [LARGE SCALE GENOMIC DNA]</scope>
    <source>
        <strain evidence="7 8">LB 501T</strain>
        <plasmid evidence="7 8">unnamed2</plasmid>
    </source>
</reference>
<dbReference type="EMBL" id="CP038798">
    <property type="protein sequence ID" value="QIV79918.1"/>
    <property type="molecule type" value="Genomic_DNA"/>
</dbReference>
<evidence type="ECO:0000256" key="5">
    <source>
        <dbReference type="ARBA" id="ARBA00022989"/>
    </source>
</evidence>
<comment type="subcellular location">
    <subcellularLocation>
        <location evidence="1">Cell membrane</location>
        <topology evidence="1">Multi-pass membrane protein</topology>
    </subcellularLocation>
</comment>
<evidence type="ECO:0000256" key="3">
    <source>
        <dbReference type="ARBA" id="ARBA00022475"/>
    </source>
</evidence>
<gene>
    <name evidence="7" type="ORF">EXE63_02620</name>
</gene>
<evidence type="ECO:0000256" key="6">
    <source>
        <dbReference type="ARBA" id="ARBA00023136"/>
    </source>
</evidence>
<dbReference type="KEGG" id="mfre:EXE63_02620"/>
<keyword evidence="4" id="KW-0812">Transmembrane</keyword>
<dbReference type="Proteomes" id="UP000501849">
    <property type="component" value="Plasmid unnamed2"/>
</dbReference>
<geneLocation type="plasmid" evidence="7 8">
    <name>unnamed2</name>
</geneLocation>
<keyword evidence="8" id="KW-1185">Reference proteome</keyword>
<evidence type="ECO:0000313" key="8">
    <source>
        <dbReference type="Proteomes" id="UP000501849"/>
    </source>
</evidence>
<evidence type="ECO:0000256" key="1">
    <source>
        <dbReference type="ARBA" id="ARBA00004651"/>
    </source>
</evidence>
<dbReference type="Gene3D" id="3.40.50.300">
    <property type="entry name" value="P-loop containing nucleotide triphosphate hydrolases"/>
    <property type="match status" value="1"/>
</dbReference>
<dbReference type="InterPro" id="IPR051539">
    <property type="entry name" value="T4SS-coupling_protein"/>
</dbReference>
<proteinExistence type="inferred from homology"/>
<dbReference type="SUPFAM" id="SSF52540">
    <property type="entry name" value="P-loop containing nucleoside triphosphate hydrolases"/>
    <property type="match status" value="1"/>
</dbReference>